<evidence type="ECO:0000313" key="1">
    <source>
        <dbReference type="EMBL" id="MDQ0268514.1"/>
    </source>
</evidence>
<dbReference type="Proteomes" id="UP001238088">
    <property type="component" value="Unassembled WGS sequence"/>
</dbReference>
<gene>
    <name evidence="1" type="ORF">J2S17_000383</name>
</gene>
<comment type="caution">
    <text evidence="1">The sequence shown here is derived from an EMBL/GenBank/DDBJ whole genome shotgun (WGS) entry which is preliminary data.</text>
</comment>
<protein>
    <submittedName>
        <fullName evidence="1">Uncharacterized protein</fullName>
    </submittedName>
</protein>
<evidence type="ECO:0000313" key="2">
    <source>
        <dbReference type="Proteomes" id="UP001238088"/>
    </source>
</evidence>
<accession>A0ABU0AB91</accession>
<sequence>MEYKIIKTYEEAVKVIEEVGLLPLSPLIPHYPSLNTITSEDKWHSETEYDPWIWRTKFSTDGIAGYGKFIKKKSVLVSRDLLPYVKTVLGYQQSVEERYYNGHVSKEAFNIYKIISREEVIDTRELRTKGDLRDKEKKKIFDNALIELQSSMDIVISGIQEKKNDVGEVNGWSSTAFETYDTWTNRNNISTIDMDREDAKKYLSAHFQKVCDNESIKKLEKIFA</sequence>
<dbReference type="InterPro" id="IPR056298">
    <property type="entry name" value="AlkZ-rel"/>
</dbReference>
<organism evidence="1 2">
    <name type="scientific">Cytobacillus purgationiresistens</name>
    <dbReference type="NCBI Taxonomy" id="863449"/>
    <lineage>
        <taxon>Bacteria</taxon>
        <taxon>Bacillati</taxon>
        <taxon>Bacillota</taxon>
        <taxon>Bacilli</taxon>
        <taxon>Bacillales</taxon>
        <taxon>Bacillaceae</taxon>
        <taxon>Cytobacillus</taxon>
    </lineage>
</organism>
<dbReference type="Pfam" id="PF24741">
    <property type="entry name" value="AlkZ-rel"/>
    <property type="match status" value="1"/>
</dbReference>
<dbReference type="RefSeq" id="WP_307471325.1">
    <property type="nucleotide sequence ID" value="NZ_JAUSUB010000001.1"/>
</dbReference>
<keyword evidence="2" id="KW-1185">Reference proteome</keyword>
<reference evidence="1 2" key="1">
    <citation type="submission" date="2023-07" db="EMBL/GenBank/DDBJ databases">
        <title>Genomic Encyclopedia of Type Strains, Phase IV (KMG-IV): sequencing the most valuable type-strain genomes for metagenomic binning, comparative biology and taxonomic classification.</title>
        <authorList>
            <person name="Goeker M."/>
        </authorList>
    </citation>
    <scope>NUCLEOTIDE SEQUENCE [LARGE SCALE GENOMIC DNA]</scope>
    <source>
        <strain evidence="1 2">DSM 23494</strain>
    </source>
</reference>
<proteinExistence type="predicted"/>
<dbReference type="EMBL" id="JAUSUB010000001">
    <property type="protein sequence ID" value="MDQ0268514.1"/>
    <property type="molecule type" value="Genomic_DNA"/>
</dbReference>
<name>A0ABU0AB91_9BACI</name>